<evidence type="ECO:0000256" key="1">
    <source>
        <dbReference type="SAM" id="MobiDB-lite"/>
    </source>
</evidence>
<feature type="compositionally biased region" description="Low complexity" evidence="1">
    <location>
        <begin position="61"/>
        <end position="80"/>
    </location>
</feature>
<sequence length="141" mass="14988">AESLGTEVVGVADEDSSAKTPGGLPDSAATAVEQGESEATTSEAQPKEPLKEPPKEELKEQALIPEPEAAAQASPAGASPVAPPEEEEELMLVRASSQEAIAAALLRRRLERLESMEVKEDPTPKEMWTCLRCGEENKPAR</sequence>
<dbReference type="EMBL" id="CAJNNV010004695">
    <property type="protein sequence ID" value="CAE8591101.1"/>
    <property type="molecule type" value="Genomic_DNA"/>
</dbReference>
<feature type="non-terminal residue" evidence="2">
    <location>
        <position position="1"/>
    </location>
</feature>
<accession>A0A813DX35</accession>
<evidence type="ECO:0000313" key="3">
    <source>
        <dbReference type="Proteomes" id="UP000654075"/>
    </source>
</evidence>
<evidence type="ECO:0000313" key="2">
    <source>
        <dbReference type="EMBL" id="CAE8591101.1"/>
    </source>
</evidence>
<proteinExistence type="predicted"/>
<feature type="non-terminal residue" evidence="2">
    <location>
        <position position="141"/>
    </location>
</feature>
<protein>
    <submittedName>
        <fullName evidence="2">Uncharacterized protein</fullName>
    </submittedName>
</protein>
<dbReference type="Proteomes" id="UP000654075">
    <property type="component" value="Unassembled WGS sequence"/>
</dbReference>
<name>A0A813DX35_POLGL</name>
<gene>
    <name evidence="2" type="ORF">PGLA1383_LOCUS9793</name>
</gene>
<comment type="caution">
    <text evidence="2">The sequence shown here is derived from an EMBL/GenBank/DDBJ whole genome shotgun (WGS) entry which is preliminary data.</text>
</comment>
<dbReference type="AlphaFoldDB" id="A0A813DX35"/>
<reference evidence="2" key="1">
    <citation type="submission" date="2021-02" db="EMBL/GenBank/DDBJ databases">
        <authorList>
            <person name="Dougan E. K."/>
            <person name="Rhodes N."/>
            <person name="Thang M."/>
            <person name="Chan C."/>
        </authorList>
    </citation>
    <scope>NUCLEOTIDE SEQUENCE</scope>
</reference>
<feature type="compositionally biased region" description="Basic and acidic residues" evidence="1">
    <location>
        <begin position="45"/>
        <end position="60"/>
    </location>
</feature>
<feature type="region of interest" description="Disordered" evidence="1">
    <location>
        <begin position="1"/>
        <end position="88"/>
    </location>
</feature>
<organism evidence="2 3">
    <name type="scientific">Polarella glacialis</name>
    <name type="common">Dinoflagellate</name>
    <dbReference type="NCBI Taxonomy" id="89957"/>
    <lineage>
        <taxon>Eukaryota</taxon>
        <taxon>Sar</taxon>
        <taxon>Alveolata</taxon>
        <taxon>Dinophyceae</taxon>
        <taxon>Suessiales</taxon>
        <taxon>Suessiaceae</taxon>
        <taxon>Polarella</taxon>
    </lineage>
</organism>
<keyword evidence="3" id="KW-1185">Reference proteome</keyword>